<dbReference type="InterPro" id="IPR050230">
    <property type="entry name" value="CALM/Myosin/TropC-like"/>
</dbReference>
<reference evidence="3 4" key="1">
    <citation type="submission" date="2015-03" db="EMBL/GenBank/DDBJ databases">
        <title>Draft genome of the nematode, Opisthorchis viverrini.</title>
        <authorList>
            <person name="Mitreva M."/>
        </authorList>
    </citation>
    <scope>NUCLEOTIDE SEQUENCE [LARGE SCALE GENOMIC DNA]</scope>
    <source>
        <strain evidence="3">Khon Kaen</strain>
    </source>
</reference>
<evidence type="ECO:0000313" key="3">
    <source>
        <dbReference type="EMBL" id="OON15647.1"/>
    </source>
</evidence>
<dbReference type="InterPro" id="IPR011992">
    <property type="entry name" value="EF-hand-dom_pair"/>
</dbReference>
<proteinExistence type="predicted"/>
<dbReference type="Pfam" id="PF13499">
    <property type="entry name" value="EF-hand_7"/>
    <property type="match status" value="1"/>
</dbReference>
<keyword evidence="4" id="KW-1185">Reference proteome</keyword>
<feature type="domain" description="EF-hand" evidence="2">
    <location>
        <begin position="89"/>
        <end position="124"/>
    </location>
</feature>
<dbReference type="AlphaFoldDB" id="A0A1S8WMK3"/>
<organism evidence="3 4">
    <name type="scientific">Opisthorchis viverrini</name>
    <name type="common">Southeast Asian liver fluke</name>
    <dbReference type="NCBI Taxonomy" id="6198"/>
    <lineage>
        <taxon>Eukaryota</taxon>
        <taxon>Metazoa</taxon>
        <taxon>Spiralia</taxon>
        <taxon>Lophotrochozoa</taxon>
        <taxon>Platyhelminthes</taxon>
        <taxon>Trematoda</taxon>
        <taxon>Digenea</taxon>
        <taxon>Opisthorchiida</taxon>
        <taxon>Opisthorchiata</taxon>
        <taxon>Opisthorchiidae</taxon>
        <taxon>Opisthorchis</taxon>
    </lineage>
</organism>
<dbReference type="SUPFAM" id="SSF47473">
    <property type="entry name" value="EF-hand"/>
    <property type="match status" value="1"/>
</dbReference>
<evidence type="ECO:0000259" key="2">
    <source>
        <dbReference type="PROSITE" id="PS50222"/>
    </source>
</evidence>
<dbReference type="Gene3D" id="1.10.238.10">
    <property type="entry name" value="EF-hand"/>
    <property type="match status" value="1"/>
</dbReference>
<dbReference type="FunFam" id="1.10.238.10:FF:000003">
    <property type="entry name" value="Calmodulin A"/>
    <property type="match status" value="1"/>
</dbReference>
<dbReference type="PANTHER" id="PTHR23048:SF0">
    <property type="entry name" value="CALMODULIN LIKE 3"/>
    <property type="match status" value="1"/>
</dbReference>
<dbReference type="EMBL" id="KV903127">
    <property type="protein sequence ID" value="OON15647.1"/>
    <property type="molecule type" value="Genomic_DNA"/>
</dbReference>
<dbReference type="InterPro" id="IPR002048">
    <property type="entry name" value="EF_hand_dom"/>
</dbReference>
<protein>
    <submittedName>
        <fullName evidence="3">EF hand</fullName>
    </submittedName>
</protein>
<gene>
    <name evidence="3" type="ORF">X801_08546</name>
</gene>
<feature type="domain" description="EF-hand" evidence="2">
    <location>
        <begin position="53"/>
        <end position="87"/>
    </location>
</feature>
<sequence>MSGKPPVAHLTEETIVEYRDAFDSFDYSKAGKLSPLDIPILMRKLGLMPSNLEVEEMIEEIYKEKDTAADGITFEQFCCIAARKYNDIYKEADIIEAFRTFDLEERGYVSSAELRRVLCGMGEKLTDDEFEAMLYQAKMDEDGNVHYETFVRRMMEDMYQDR</sequence>
<dbReference type="GO" id="GO:0016460">
    <property type="term" value="C:myosin II complex"/>
    <property type="evidence" value="ECO:0007669"/>
    <property type="project" value="TreeGrafter"/>
</dbReference>
<dbReference type="PROSITE" id="PS50222">
    <property type="entry name" value="EF_HAND_2"/>
    <property type="match status" value="2"/>
</dbReference>
<accession>A0A1S8WMK3</accession>
<dbReference type="Proteomes" id="UP000243686">
    <property type="component" value="Unassembled WGS sequence"/>
</dbReference>
<evidence type="ECO:0000313" key="4">
    <source>
        <dbReference type="Proteomes" id="UP000243686"/>
    </source>
</evidence>
<dbReference type="PANTHER" id="PTHR23048">
    <property type="entry name" value="MYOSIN LIGHT CHAIN 1, 3"/>
    <property type="match status" value="1"/>
</dbReference>
<dbReference type="CDD" id="cd00051">
    <property type="entry name" value="EFh"/>
    <property type="match status" value="1"/>
</dbReference>
<keyword evidence="1" id="KW-0677">Repeat</keyword>
<evidence type="ECO:0000256" key="1">
    <source>
        <dbReference type="ARBA" id="ARBA00022737"/>
    </source>
</evidence>
<name>A0A1S8WMK3_OPIVI</name>
<dbReference type="GO" id="GO:0005509">
    <property type="term" value="F:calcium ion binding"/>
    <property type="evidence" value="ECO:0007669"/>
    <property type="project" value="InterPro"/>
</dbReference>